<proteinExistence type="predicted"/>
<evidence type="ECO:0000313" key="3">
    <source>
        <dbReference type="Proteomes" id="UP001501183"/>
    </source>
</evidence>
<accession>A0ABP8NSQ6</accession>
<sequence>MFDSRDSTQAPGAAASGVLSGVPESEWSTVLREQHAAISRAQFLEVDAIATVYLARCAEDERRGCNEAFQGEFTSAEVGFVYRWRRSLPSG</sequence>
<gene>
    <name evidence="2" type="ORF">GCM10023094_04880</name>
</gene>
<name>A0ABP8NSQ6_9NOCA</name>
<keyword evidence="3" id="KW-1185">Reference proteome</keyword>
<dbReference type="RefSeq" id="WP_345341773.1">
    <property type="nucleotide sequence ID" value="NZ_BAABFB010000017.1"/>
</dbReference>
<feature type="region of interest" description="Disordered" evidence="1">
    <location>
        <begin position="1"/>
        <end position="22"/>
    </location>
</feature>
<dbReference type="EMBL" id="BAABFB010000017">
    <property type="protein sequence ID" value="GAA4472604.1"/>
    <property type="molecule type" value="Genomic_DNA"/>
</dbReference>
<protein>
    <submittedName>
        <fullName evidence="2">Uncharacterized protein</fullName>
    </submittedName>
</protein>
<reference evidence="3" key="1">
    <citation type="journal article" date="2019" name="Int. J. Syst. Evol. Microbiol.">
        <title>The Global Catalogue of Microorganisms (GCM) 10K type strain sequencing project: providing services to taxonomists for standard genome sequencing and annotation.</title>
        <authorList>
            <consortium name="The Broad Institute Genomics Platform"/>
            <consortium name="The Broad Institute Genome Sequencing Center for Infectious Disease"/>
            <person name="Wu L."/>
            <person name="Ma J."/>
        </authorList>
    </citation>
    <scope>NUCLEOTIDE SEQUENCE [LARGE SCALE GENOMIC DNA]</scope>
    <source>
        <strain evidence="3">JCM 32206</strain>
    </source>
</reference>
<organism evidence="2 3">
    <name type="scientific">Rhodococcus olei</name>
    <dbReference type="NCBI Taxonomy" id="2161675"/>
    <lineage>
        <taxon>Bacteria</taxon>
        <taxon>Bacillati</taxon>
        <taxon>Actinomycetota</taxon>
        <taxon>Actinomycetes</taxon>
        <taxon>Mycobacteriales</taxon>
        <taxon>Nocardiaceae</taxon>
        <taxon>Rhodococcus</taxon>
    </lineage>
</organism>
<evidence type="ECO:0000313" key="2">
    <source>
        <dbReference type="EMBL" id="GAA4472604.1"/>
    </source>
</evidence>
<evidence type="ECO:0000256" key="1">
    <source>
        <dbReference type="SAM" id="MobiDB-lite"/>
    </source>
</evidence>
<dbReference type="Proteomes" id="UP001501183">
    <property type="component" value="Unassembled WGS sequence"/>
</dbReference>
<comment type="caution">
    <text evidence="2">The sequence shown here is derived from an EMBL/GenBank/DDBJ whole genome shotgun (WGS) entry which is preliminary data.</text>
</comment>